<dbReference type="Gene3D" id="3.40.50.1010">
    <property type="entry name" value="5'-nuclease"/>
    <property type="match status" value="1"/>
</dbReference>
<evidence type="ECO:0000313" key="2">
    <source>
        <dbReference type="EMBL" id="KWZ78147.1"/>
    </source>
</evidence>
<evidence type="ECO:0000313" key="3">
    <source>
        <dbReference type="Proteomes" id="UP000070383"/>
    </source>
</evidence>
<dbReference type="PATRIC" id="fig|33036.3.peg.939"/>
<dbReference type="Proteomes" id="UP000070383">
    <property type="component" value="Unassembled WGS sequence"/>
</dbReference>
<evidence type="ECO:0000259" key="1">
    <source>
        <dbReference type="Pfam" id="PF01936"/>
    </source>
</evidence>
<dbReference type="Pfam" id="PF01936">
    <property type="entry name" value="NYN"/>
    <property type="match status" value="1"/>
</dbReference>
<dbReference type="STRING" id="33036.HMPREF3200_00947"/>
<proteinExistence type="predicted"/>
<organism evidence="2 3">
    <name type="scientific">Anaerococcus tetradius</name>
    <dbReference type="NCBI Taxonomy" id="33036"/>
    <lineage>
        <taxon>Bacteria</taxon>
        <taxon>Bacillati</taxon>
        <taxon>Bacillota</taxon>
        <taxon>Tissierellia</taxon>
        <taxon>Tissierellales</taxon>
        <taxon>Peptoniphilaceae</taxon>
        <taxon>Anaerococcus</taxon>
    </lineage>
</organism>
<name>A0A133KF13_9FIRM</name>
<dbReference type="RefSeq" id="WP_004837238.1">
    <property type="nucleotide sequence ID" value="NZ_CAMPNK010000002.1"/>
</dbReference>
<dbReference type="GO" id="GO:0004540">
    <property type="term" value="F:RNA nuclease activity"/>
    <property type="evidence" value="ECO:0007669"/>
    <property type="project" value="InterPro"/>
</dbReference>
<gene>
    <name evidence="2" type="ORF">HMPREF3200_00947</name>
</gene>
<comment type="caution">
    <text evidence="2">The sequence shown here is derived from an EMBL/GenBank/DDBJ whole genome shotgun (WGS) entry which is preliminary data.</text>
</comment>
<dbReference type="EMBL" id="LRPM01000033">
    <property type="protein sequence ID" value="KWZ78147.1"/>
    <property type="molecule type" value="Genomic_DNA"/>
</dbReference>
<sequence>MKAAILVDGGYYRKVALKALKEDSPEKDAKMLITYCMRHLKEKIRREDIYYDLYRIFYYDCPPLDTSVYDPLTMKVINMKKHPQYLWMNEFLNELKKKRKVALRLGRLSENEVNYTLKYESVKKIINRSLSIDELTTKDFYLTSKQKGVDMKIGIDIASLAYKKQVDKIVLIAGDSDFVPAAKLARREGIDFVLDSLGRKIKDDLFEHIDGLRFCDEKLINNYN</sequence>
<keyword evidence="3" id="KW-1185">Reference proteome</keyword>
<dbReference type="CDD" id="cd18722">
    <property type="entry name" value="PIN_NicB-like"/>
    <property type="match status" value="1"/>
</dbReference>
<protein>
    <recommendedName>
        <fullName evidence="1">NYN domain-containing protein</fullName>
    </recommendedName>
</protein>
<reference evidence="3" key="1">
    <citation type="submission" date="2016-01" db="EMBL/GenBank/DDBJ databases">
        <authorList>
            <person name="Mitreva M."/>
            <person name="Pepin K.H."/>
            <person name="Mihindukulasuriya K.A."/>
            <person name="Fulton R."/>
            <person name="Fronick C."/>
            <person name="O'Laughlin M."/>
            <person name="Miner T."/>
            <person name="Herter B."/>
            <person name="Rosa B.A."/>
            <person name="Cordes M."/>
            <person name="Tomlinson C."/>
            <person name="Wollam A."/>
            <person name="Palsikar V.B."/>
            <person name="Mardis E.R."/>
            <person name="Wilson R.K."/>
        </authorList>
    </citation>
    <scope>NUCLEOTIDE SEQUENCE [LARGE SCALE GENOMIC DNA]</scope>
    <source>
        <strain evidence="3">MJR8151</strain>
    </source>
</reference>
<dbReference type="AlphaFoldDB" id="A0A133KF13"/>
<accession>A0A133KF13</accession>
<dbReference type="OrthoDB" id="9800236at2"/>
<dbReference type="InterPro" id="IPR021139">
    <property type="entry name" value="NYN"/>
</dbReference>
<feature type="domain" description="NYN" evidence="1">
    <location>
        <begin position="90"/>
        <end position="191"/>
    </location>
</feature>